<accession>A0ABS2E429</accession>
<gene>
    <name evidence="1" type="ORF">H7U35_14250</name>
</gene>
<proteinExistence type="predicted"/>
<evidence type="ECO:0000313" key="2">
    <source>
        <dbReference type="Proteomes" id="UP000766986"/>
    </source>
</evidence>
<protein>
    <submittedName>
        <fullName evidence="1">Uncharacterized protein</fullName>
    </submittedName>
</protein>
<dbReference type="EMBL" id="JACLYZ010000055">
    <property type="protein sequence ID" value="MBM6736358.1"/>
    <property type="molecule type" value="Genomic_DNA"/>
</dbReference>
<comment type="caution">
    <text evidence="1">The sequence shown here is derived from an EMBL/GenBank/DDBJ whole genome shotgun (WGS) entry which is preliminary data.</text>
</comment>
<keyword evidence="2" id="KW-1185">Reference proteome</keyword>
<reference evidence="1 2" key="1">
    <citation type="journal article" date="2021" name="Sci. Rep.">
        <title>The distribution of antibiotic resistance genes in chicken gut microbiota commensals.</title>
        <authorList>
            <person name="Juricova H."/>
            <person name="Matiasovicova J."/>
            <person name="Kubasova T."/>
            <person name="Cejkova D."/>
            <person name="Rychlik I."/>
        </authorList>
    </citation>
    <scope>NUCLEOTIDE SEQUENCE [LARGE SCALE GENOMIC DNA]</scope>
    <source>
        <strain evidence="1 2">An772</strain>
    </source>
</reference>
<name>A0ABS2E429_9BACT</name>
<organism evidence="1 2">
    <name type="scientific">Mediterranea massiliensis</name>
    <dbReference type="NCBI Taxonomy" id="1841865"/>
    <lineage>
        <taxon>Bacteria</taxon>
        <taxon>Pseudomonadati</taxon>
        <taxon>Bacteroidota</taxon>
        <taxon>Bacteroidia</taxon>
        <taxon>Bacteroidales</taxon>
        <taxon>Bacteroidaceae</taxon>
        <taxon>Mediterranea</taxon>
    </lineage>
</organism>
<dbReference type="RefSeq" id="WP_024993184.1">
    <property type="nucleotide sequence ID" value="NZ_JACLYZ010000055.1"/>
</dbReference>
<dbReference type="Proteomes" id="UP000766986">
    <property type="component" value="Unassembled WGS sequence"/>
</dbReference>
<sequence length="275" mass="31365">MTILIIILIVVAVIFIINHNGNKHNEEMRKLAEQKKAAQSSLSQHNINNKIMDAVHAMGDGQNAQYWEGFKRRKPNEAKAIVAASRLNMDLLSDKDAFEVVSTFLRWSENAGKPISKLKDDTIAQLSEFLNEVSFEMLESKLKNEIPKEAKTFNISPNHTVGYFMLIYLKEAQNRQSKTNLPTGDIRSLVEQLLDTVFTHEMKAKMNEDMAYVFGGLVVDMVKSGDVDPQLQMMLSSMTIQNIKMMNKLYESGKVDKNEFDQILEETLDKFAHQF</sequence>
<evidence type="ECO:0000313" key="1">
    <source>
        <dbReference type="EMBL" id="MBM6736358.1"/>
    </source>
</evidence>